<dbReference type="Proteomes" id="UP000697995">
    <property type="component" value="Unassembled WGS sequence"/>
</dbReference>
<name>A0ABS1D9R4_9PROT</name>
<dbReference type="Pfam" id="PF00072">
    <property type="entry name" value="Response_reg"/>
    <property type="match status" value="1"/>
</dbReference>
<dbReference type="PROSITE" id="PS50110">
    <property type="entry name" value="RESPONSE_REGULATORY"/>
    <property type="match status" value="1"/>
</dbReference>
<evidence type="ECO:0000259" key="2">
    <source>
        <dbReference type="PROSITE" id="PS50110"/>
    </source>
</evidence>
<dbReference type="EMBL" id="NRSG01000647">
    <property type="protein sequence ID" value="MBK1662629.1"/>
    <property type="molecule type" value="Genomic_DNA"/>
</dbReference>
<proteinExistence type="predicted"/>
<sequence length="69" mass="6942">MQVVGEAAEGQAAIAACERLRPDVVAMDLEMPGMDGLVESLATLDGAPLPVCRPAVLGRLRPDAAGGAA</sequence>
<dbReference type="InterPro" id="IPR013785">
    <property type="entry name" value="Aldolase_TIM"/>
</dbReference>
<gene>
    <name evidence="3" type="ORF">CKO45_31115</name>
</gene>
<organism evidence="3 4">
    <name type="scientific">Paracraurococcus ruber</name>
    <dbReference type="NCBI Taxonomy" id="77675"/>
    <lineage>
        <taxon>Bacteria</taxon>
        <taxon>Pseudomonadati</taxon>
        <taxon>Pseudomonadota</taxon>
        <taxon>Alphaproteobacteria</taxon>
        <taxon>Acetobacterales</taxon>
        <taxon>Roseomonadaceae</taxon>
        <taxon>Paracraurococcus</taxon>
    </lineage>
</organism>
<accession>A0ABS1D9R4</accession>
<reference evidence="3 4" key="1">
    <citation type="journal article" date="2020" name="Microorganisms">
        <title>Osmotic Adaptation and Compatible Solute Biosynthesis of Phototrophic Bacteria as Revealed from Genome Analyses.</title>
        <authorList>
            <person name="Imhoff J.F."/>
            <person name="Rahn T."/>
            <person name="Kunzel S."/>
            <person name="Keller A."/>
            <person name="Neulinger S.C."/>
        </authorList>
    </citation>
    <scope>NUCLEOTIDE SEQUENCE [LARGE SCALE GENOMIC DNA]</scope>
    <source>
        <strain evidence="3 4">DSM 15382</strain>
    </source>
</reference>
<protein>
    <recommendedName>
        <fullName evidence="2">Response regulatory domain-containing protein</fullName>
    </recommendedName>
</protein>
<dbReference type="InterPro" id="IPR001789">
    <property type="entry name" value="Sig_transdc_resp-reg_receiver"/>
</dbReference>
<comment type="caution">
    <text evidence="3">The sequence shown here is derived from an EMBL/GenBank/DDBJ whole genome shotgun (WGS) entry which is preliminary data.</text>
</comment>
<evidence type="ECO:0000313" key="4">
    <source>
        <dbReference type="Proteomes" id="UP000697995"/>
    </source>
</evidence>
<dbReference type="SUPFAM" id="SSF52172">
    <property type="entry name" value="CheY-like"/>
    <property type="match status" value="1"/>
</dbReference>
<feature type="domain" description="Response regulatory" evidence="2">
    <location>
        <begin position="1"/>
        <end position="69"/>
    </location>
</feature>
<keyword evidence="4" id="KW-1185">Reference proteome</keyword>
<keyword evidence="1" id="KW-0597">Phosphoprotein</keyword>
<dbReference type="InterPro" id="IPR011006">
    <property type="entry name" value="CheY-like_superfamily"/>
</dbReference>
<feature type="modified residue" description="4-aspartylphosphate" evidence="1">
    <location>
        <position position="28"/>
    </location>
</feature>
<dbReference type="Gene3D" id="3.20.20.70">
    <property type="entry name" value="Aldolase class I"/>
    <property type="match status" value="1"/>
</dbReference>
<evidence type="ECO:0000313" key="3">
    <source>
        <dbReference type="EMBL" id="MBK1662629.1"/>
    </source>
</evidence>
<evidence type="ECO:0000256" key="1">
    <source>
        <dbReference type="PROSITE-ProRule" id="PRU00169"/>
    </source>
</evidence>